<keyword evidence="2" id="KW-1133">Transmembrane helix</keyword>
<dbReference type="Proteomes" id="UP000029981">
    <property type="component" value="Chromosome 6"/>
</dbReference>
<feature type="region of interest" description="Disordered" evidence="1">
    <location>
        <begin position="35"/>
        <end position="58"/>
    </location>
</feature>
<evidence type="ECO:0000256" key="2">
    <source>
        <dbReference type="SAM" id="Phobius"/>
    </source>
</evidence>
<reference evidence="3 4" key="1">
    <citation type="journal article" date="2009" name="Nat. Genet.">
        <title>The genome of the cucumber, Cucumis sativus L.</title>
        <authorList>
            <person name="Huang S."/>
            <person name="Li R."/>
            <person name="Zhang Z."/>
            <person name="Li L."/>
            <person name="Gu X."/>
            <person name="Fan W."/>
            <person name="Lucas W.J."/>
            <person name="Wang X."/>
            <person name="Xie B."/>
            <person name="Ni P."/>
            <person name="Ren Y."/>
            <person name="Zhu H."/>
            <person name="Li J."/>
            <person name="Lin K."/>
            <person name="Jin W."/>
            <person name="Fei Z."/>
            <person name="Li G."/>
            <person name="Staub J."/>
            <person name="Kilian A."/>
            <person name="van der Vossen E.A."/>
            <person name="Wu Y."/>
            <person name="Guo J."/>
            <person name="He J."/>
            <person name="Jia Z."/>
            <person name="Ren Y."/>
            <person name="Tian G."/>
            <person name="Lu Y."/>
            <person name="Ruan J."/>
            <person name="Qian W."/>
            <person name="Wang M."/>
            <person name="Huang Q."/>
            <person name="Li B."/>
            <person name="Xuan Z."/>
            <person name="Cao J."/>
            <person name="Asan"/>
            <person name="Wu Z."/>
            <person name="Zhang J."/>
            <person name="Cai Q."/>
            <person name="Bai Y."/>
            <person name="Zhao B."/>
            <person name="Han Y."/>
            <person name="Li Y."/>
            <person name="Li X."/>
            <person name="Wang S."/>
            <person name="Shi Q."/>
            <person name="Liu S."/>
            <person name="Cho W.K."/>
            <person name="Kim J.Y."/>
            <person name="Xu Y."/>
            <person name="Heller-Uszynska K."/>
            <person name="Miao H."/>
            <person name="Cheng Z."/>
            <person name="Zhang S."/>
            <person name="Wu J."/>
            <person name="Yang Y."/>
            <person name="Kang H."/>
            <person name="Li M."/>
            <person name="Liang H."/>
            <person name="Ren X."/>
            <person name="Shi Z."/>
            <person name="Wen M."/>
            <person name="Jian M."/>
            <person name="Yang H."/>
            <person name="Zhang G."/>
            <person name="Yang Z."/>
            <person name="Chen R."/>
            <person name="Liu S."/>
            <person name="Li J."/>
            <person name="Ma L."/>
            <person name="Liu H."/>
            <person name="Zhou Y."/>
            <person name="Zhao J."/>
            <person name="Fang X."/>
            <person name="Li G."/>
            <person name="Fang L."/>
            <person name="Li Y."/>
            <person name="Liu D."/>
            <person name="Zheng H."/>
            <person name="Zhang Y."/>
            <person name="Qin N."/>
            <person name="Li Z."/>
            <person name="Yang G."/>
            <person name="Yang S."/>
            <person name="Bolund L."/>
            <person name="Kristiansen K."/>
            <person name="Zheng H."/>
            <person name="Li S."/>
            <person name="Zhang X."/>
            <person name="Yang H."/>
            <person name="Wang J."/>
            <person name="Sun R."/>
            <person name="Zhang B."/>
            <person name="Jiang S."/>
            <person name="Wang J."/>
            <person name="Du Y."/>
            <person name="Li S."/>
        </authorList>
    </citation>
    <scope>NUCLEOTIDE SEQUENCE [LARGE SCALE GENOMIC DNA]</scope>
    <source>
        <strain evidence="4">cv. 9930</strain>
    </source>
</reference>
<organism evidence="3 4">
    <name type="scientific">Cucumis sativus</name>
    <name type="common">Cucumber</name>
    <dbReference type="NCBI Taxonomy" id="3659"/>
    <lineage>
        <taxon>Eukaryota</taxon>
        <taxon>Viridiplantae</taxon>
        <taxon>Streptophyta</taxon>
        <taxon>Embryophyta</taxon>
        <taxon>Tracheophyta</taxon>
        <taxon>Spermatophyta</taxon>
        <taxon>Magnoliopsida</taxon>
        <taxon>eudicotyledons</taxon>
        <taxon>Gunneridae</taxon>
        <taxon>Pentapetalae</taxon>
        <taxon>rosids</taxon>
        <taxon>fabids</taxon>
        <taxon>Cucurbitales</taxon>
        <taxon>Cucurbitaceae</taxon>
        <taxon>Benincaseae</taxon>
        <taxon>Cucumis</taxon>
    </lineage>
</organism>
<reference evidence="3 4" key="4">
    <citation type="journal article" date="2011" name="BMC Genomics">
        <title>RNA-Seq improves annotation of protein-coding genes in the cucumber genome.</title>
        <authorList>
            <person name="Li Z."/>
            <person name="Zhang Z."/>
            <person name="Yan P."/>
            <person name="Huang S."/>
            <person name="Fei Z."/>
            <person name="Lin K."/>
        </authorList>
    </citation>
    <scope>NUCLEOTIDE SEQUENCE [LARGE SCALE GENOMIC DNA]</scope>
    <source>
        <strain evidence="4">cv. 9930</strain>
    </source>
</reference>
<keyword evidence="2" id="KW-0812">Transmembrane</keyword>
<name>A0A0A0KKV0_CUCSA</name>
<keyword evidence="2" id="KW-0472">Membrane</keyword>
<feature type="region of interest" description="Disordered" evidence="1">
    <location>
        <begin position="1"/>
        <end position="20"/>
    </location>
</feature>
<dbReference type="Gramene" id="KGN48381">
    <property type="protein sequence ID" value="KGN48381"/>
    <property type="gene ID" value="Csa_6G484590"/>
</dbReference>
<accession>A0A0A0KKV0</accession>
<dbReference type="AlphaFoldDB" id="A0A0A0KKV0"/>
<evidence type="ECO:0000313" key="3">
    <source>
        <dbReference type="EMBL" id="KGN48381.1"/>
    </source>
</evidence>
<reference evidence="3 4" key="2">
    <citation type="journal article" date="2009" name="PLoS ONE">
        <title>An integrated genetic and cytogenetic map of the cucumber genome.</title>
        <authorList>
            <person name="Ren Y."/>
            <person name="Zhang Z."/>
            <person name="Liu J."/>
            <person name="Staub J.E."/>
            <person name="Han Y."/>
            <person name="Cheng Z."/>
            <person name="Li X."/>
            <person name="Lu J."/>
            <person name="Miao H."/>
            <person name="Kang H."/>
            <person name="Xie B."/>
            <person name="Gu X."/>
            <person name="Wang X."/>
            <person name="Du Y."/>
            <person name="Jin W."/>
            <person name="Huang S."/>
        </authorList>
    </citation>
    <scope>NUCLEOTIDE SEQUENCE [LARGE SCALE GENOMIC DNA]</scope>
    <source>
        <strain evidence="4">cv. 9930</strain>
    </source>
</reference>
<sequence>MKEGRNEEEANPPKKVGLGERRVSVVDLGELKDENKRKRKEEKWGFINREREGGGKEGKCKCKCKCEGNEKFGEGIISTTRKDRVTWLTAFPSPILPFFFLSFSSFFISFISTVRSFIFGFGSASASASASDS</sequence>
<feature type="transmembrane region" description="Helical" evidence="2">
    <location>
        <begin position="95"/>
        <end position="114"/>
    </location>
</feature>
<dbReference type="EMBL" id="CM002927">
    <property type="protein sequence ID" value="KGN48381.1"/>
    <property type="molecule type" value="Genomic_DNA"/>
</dbReference>
<gene>
    <name evidence="3" type="ORF">Csa_6G484590</name>
</gene>
<keyword evidence="4" id="KW-1185">Reference proteome</keyword>
<evidence type="ECO:0000256" key="1">
    <source>
        <dbReference type="SAM" id="MobiDB-lite"/>
    </source>
</evidence>
<proteinExistence type="predicted"/>
<protein>
    <submittedName>
        <fullName evidence="3">Uncharacterized protein</fullName>
    </submittedName>
</protein>
<evidence type="ECO:0000313" key="4">
    <source>
        <dbReference type="Proteomes" id="UP000029981"/>
    </source>
</evidence>
<reference evidence="3 4" key="3">
    <citation type="journal article" date="2010" name="BMC Genomics">
        <title>Transcriptome sequencing and comparative analysis of cucumber flowers with different sex types.</title>
        <authorList>
            <person name="Guo S."/>
            <person name="Zheng Y."/>
            <person name="Joung J.G."/>
            <person name="Liu S."/>
            <person name="Zhang Z."/>
            <person name="Crasta O.R."/>
            <person name="Sobral B.W."/>
            <person name="Xu Y."/>
            <person name="Huang S."/>
            <person name="Fei Z."/>
        </authorList>
    </citation>
    <scope>NUCLEOTIDE SEQUENCE [LARGE SCALE GENOMIC DNA]</scope>
    <source>
        <strain evidence="4">cv. 9930</strain>
    </source>
</reference>